<evidence type="ECO:0000256" key="6">
    <source>
        <dbReference type="ARBA" id="ARBA00022695"/>
    </source>
</evidence>
<dbReference type="NCBIfam" id="TIGR00125">
    <property type="entry name" value="cyt_tran_rel"/>
    <property type="match status" value="1"/>
</dbReference>
<evidence type="ECO:0000259" key="12">
    <source>
        <dbReference type="Pfam" id="PF01467"/>
    </source>
</evidence>
<dbReference type="GO" id="GO:0009435">
    <property type="term" value="P:NAD+ biosynthetic process"/>
    <property type="evidence" value="ECO:0007669"/>
    <property type="project" value="UniProtKB-UniRule"/>
</dbReference>
<sequence>MKTAVYPGSFNPLHIGHLAILRYLTSEMDFDQVYLIVSPQNPFKGKDMLLSGQERFEAAVRAVARHPELKVRVDDIELHMPAPQYTIRTLDALSRREPQGSFSLVIGADNLQSIRRWRDAGRILTEYGVTVYPRKGYDIESIRRRLLEEAAAEPGHPVYRIRTIDAPMVEISSTEIREGMAAGRDMSAYLM</sequence>
<protein>
    <recommendedName>
        <fullName evidence="11">Probable nicotinate-nucleotide adenylyltransferase</fullName>
        <ecNumber evidence="11">2.7.7.18</ecNumber>
    </recommendedName>
    <alternativeName>
        <fullName evidence="11">Deamido-NAD(+) diphosphorylase</fullName>
    </alternativeName>
    <alternativeName>
        <fullName evidence="11">Deamido-NAD(+) pyrophosphorylase</fullName>
    </alternativeName>
    <alternativeName>
        <fullName evidence="11">Nicotinate mononucleotide adenylyltransferase</fullName>
        <shortName evidence="11">NaMN adenylyltransferase</shortName>
    </alternativeName>
</protein>
<comment type="pathway">
    <text evidence="2 11">Cofactor biosynthesis; NAD(+) biosynthesis; deamido-NAD(+) from nicotinate D-ribonucleotide: step 1/1.</text>
</comment>
<dbReference type="PANTHER" id="PTHR39321">
    <property type="entry name" value="NICOTINATE-NUCLEOTIDE ADENYLYLTRANSFERASE-RELATED"/>
    <property type="match status" value="1"/>
</dbReference>
<evidence type="ECO:0000313" key="14">
    <source>
        <dbReference type="Proteomes" id="UP000823603"/>
    </source>
</evidence>
<organism evidence="13 14">
    <name type="scientific">Candidatus Cryptobacteroides faecavium</name>
    <dbReference type="NCBI Taxonomy" id="2840762"/>
    <lineage>
        <taxon>Bacteria</taxon>
        <taxon>Pseudomonadati</taxon>
        <taxon>Bacteroidota</taxon>
        <taxon>Bacteroidia</taxon>
        <taxon>Bacteroidales</taxon>
        <taxon>Candidatus Cryptobacteroides</taxon>
    </lineage>
</organism>
<evidence type="ECO:0000256" key="10">
    <source>
        <dbReference type="ARBA" id="ARBA00048721"/>
    </source>
</evidence>
<dbReference type="InterPro" id="IPR014729">
    <property type="entry name" value="Rossmann-like_a/b/a_fold"/>
</dbReference>
<evidence type="ECO:0000256" key="5">
    <source>
        <dbReference type="ARBA" id="ARBA00022679"/>
    </source>
</evidence>
<evidence type="ECO:0000256" key="2">
    <source>
        <dbReference type="ARBA" id="ARBA00005019"/>
    </source>
</evidence>
<dbReference type="Proteomes" id="UP000823603">
    <property type="component" value="Unassembled WGS sequence"/>
</dbReference>
<dbReference type="CDD" id="cd02165">
    <property type="entry name" value="NMNAT"/>
    <property type="match status" value="1"/>
</dbReference>
<evidence type="ECO:0000313" key="13">
    <source>
        <dbReference type="EMBL" id="MBO8471730.1"/>
    </source>
</evidence>
<keyword evidence="5 11" id="KW-0808">Transferase</keyword>
<keyword evidence="8 11" id="KW-0067">ATP-binding</keyword>
<keyword evidence="9 11" id="KW-0520">NAD</keyword>
<dbReference type="HAMAP" id="MF_00244">
    <property type="entry name" value="NaMN_adenylyltr"/>
    <property type="match status" value="1"/>
</dbReference>
<proteinExistence type="inferred from homology"/>
<dbReference type="Gene3D" id="3.40.50.620">
    <property type="entry name" value="HUPs"/>
    <property type="match status" value="1"/>
</dbReference>
<evidence type="ECO:0000256" key="1">
    <source>
        <dbReference type="ARBA" id="ARBA00002324"/>
    </source>
</evidence>
<reference evidence="13" key="2">
    <citation type="journal article" date="2021" name="PeerJ">
        <title>Extensive microbial diversity within the chicken gut microbiome revealed by metagenomics and culture.</title>
        <authorList>
            <person name="Gilroy R."/>
            <person name="Ravi A."/>
            <person name="Getino M."/>
            <person name="Pursley I."/>
            <person name="Horton D.L."/>
            <person name="Alikhan N.F."/>
            <person name="Baker D."/>
            <person name="Gharbi K."/>
            <person name="Hall N."/>
            <person name="Watson M."/>
            <person name="Adriaenssens E.M."/>
            <person name="Foster-Nyarko E."/>
            <person name="Jarju S."/>
            <person name="Secka A."/>
            <person name="Antonio M."/>
            <person name="Oren A."/>
            <person name="Chaudhuri R.R."/>
            <person name="La Ragione R."/>
            <person name="Hildebrand F."/>
            <person name="Pallen M.J."/>
        </authorList>
    </citation>
    <scope>NUCLEOTIDE SEQUENCE</scope>
    <source>
        <strain evidence="13">B2-22910</strain>
    </source>
</reference>
<comment type="function">
    <text evidence="1 11">Catalyzes the reversible adenylation of nicotinate mononucleotide (NaMN) to nicotinic acid adenine dinucleotide (NaAD).</text>
</comment>
<accession>A0A9D9IGD6</accession>
<dbReference type="GO" id="GO:0005524">
    <property type="term" value="F:ATP binding"/>
    <property type="evidence" value="ECO:0007669"/>
    <property type="project" value="UniProtKB-KW"/>
</dbReference>
<name>A0A9D9IGD6_9BACT</name>
<dbReference type="SUPFAM" id="SSF52374">
    <property type="entry name" value="Nucleotidylyl transferase"/>
    <property type="match status" value="1"/>
</dbReference>
<dbReference type="EC" id="2.7.7.18" evidence="11"/>
<dbReference type="GO" id="GO:0004515">
    <property type="term" value="F:nicotinate-nucleotide adenylyltransferase activity"/>
    <property type="evidence" value="ECO:0007669"/>
    <property type="project" value="UniProtKB-UniRule"/>
</dbReference>
<evidence type="ECO:0000256" key="9">
    <source>
        <dbReference type="ARBA" id="ARBA00023027"/>
    </source>
</evidence>
<comment type="catalytic activity">
    <reaction evidence="10 11">
        <text>nicotinate beta-D-ribonucleotide + ATP + H(+) = deamido-NAD(+) + diphosphate</text>
        <dbReference type="Rhea" id="RHEA:22860"/>
        <dbReference type="ChEBI" id="CHEBI:15378"/>
        <dbReference type="ChEBI" id="CHEBI:30616"/>
        <dbReference type="ChEBI" id="CHEBI:33019"/>
        <dbReference type="ChEBI" id="CHEBI:57502"/>
        <dbReference type="ChEBI" id="CHEBI:58437"/>
        <dbReference type="EC" id="2.7.7.18"/>
    </reaction>
</comment>
<feature type="domain" description="Cytidyltransferase-like" evidence="12">
    <location>
        <begin position="5"/>
        <end position="178"/>
    </location>
</feature>
<dbReference type="PANTHER" id="PTHR39321:SF3">
    <property type="entry name" value="PHOSPHOPANTETHEINE ADENYLYLTRANSFERASE"/>
    <property type="match status" value="1"/>
</dbReference>
<dbReference type="InterPro" id="IPR005248">
    <property type="entry name" value="NadD/NMNAT"/>
</dbReference>
<evidence type="ECO:0000256" key="7">
    <source>
        <dbReference type="ARBA" id="ARBA00022741"/>
    </source>
</evidence>
<evidence type="ECO:0000256" key="11">
    <source>
        <dbReference type="HAMAP-Rule" id="MF_00244"/>
    </source>
</evidence>
<dbReference type="AlphaFoldDB" id="A0A9D9IGD6"/>
<comment type="similarity">
    <text evidence="3 11">Belongs to the NadD family.</text>
</comment>
<comment type="caution">
    <text evidence="13">The sequence shown here is derived from an EMBL/GenBank/DDBJ whole genome shotgun (WGS) entry which is preliminary data.</text>
</comment>
<dbReference type="EMBL" id="JADIMB010000118">
    <property type="protein sequence ID" value="MBO8471730.1"/>
    <property type="molecule type" value="Genomic_DNA"/>
</dbReference>
<gene>
    <name evidence="11 13" type="primary">nadD</name>
    <name evidence="13" type="ORF">IAB82_08060</name>
</gene>
<dbReference type="Pfam" id="PF01467">
    <property type="entry name" value="CTP_transf_like"/>
    <property type="match status" value="1"/>
</dbReference>
<evidence type="ECO:0000256" key="4">
    <source>
        <dbReference type="ARBA" id="ARBA00022642"/>
    </source>
</evidence>
<keyword evidence="6 11" id="KW-0548">Nucleotidyltransferase</keyword>
<dbReference type="InterPro" id="IPR004821">
    <property type="entry name" value="Cyt_trans-like"/>
</dbReference>
<keyword evidence="4 11" id="KW-0662">Pyridine nucleotide biosynthesis</keyword>
<dbReference type="NCBIfam" id="TIGR00482">
    <property type="entry name" value="nicotinate (nicotinamide) nucleotide adenylyltransferase"/>
    <property type="match status" value="1"/>
</dbReference>
<keyword evidence="7 11" id="KW-0547">Nucleotide-binding</keyword>
<reference evidence="13" key="1">
    <citation type="submission" date="2020-10" db="EMBL/GenBank/DDBJ databases">
        <authorList>
            <person name="Gilroy R."/>
        </authorList>
    </citation>
    <scope>NUCLEOTIDE SEQUENCE</scope>
    <source>
        <strain evidence="13">B2-22910</strain>
    </source>
</reference>
<evidence type="ECO:0000256" key="3">
    <source>
        <dbReference type="ARBA" id="ARBA00009014"/>
    </source>
</evidence>
<evidence type="ECO:0000256" key="8">
    <source>
        <dbReference type="ARBA" id="ARBA00022840"/>
    </source>
</evidence>